<sequence>MTLSSTSKQPHPQNSPASTSKTAATPSWLPRAPPKQRMALSFKNLVSSVLGSGASKDDDKPPSASELFVKTDPKVDGEECLHDCENCSARYPRGFKIDEEDVLYGHVEAWSTHLLVGTGKTDWVRDVADEKGSVMEAFSKASEPTNGVKTQALRI</sequence>
<protein>
    <submittedName>
        <fullName evidence="2">Related to sucrose cleavage protein</fullName>
    </submittedName>
</protein>
<organism evidence="2 3">
    <name type="scientific">Fusarium torulosum</name>
    <dbReference type="NCBI Taxonomy" id="33205"/>
    <lineage>
        <taxon>Eukaryota</taxon>
        <taxon>Fungi</taxon>
        <taxon>Dikarya</taxon>
        <taxon>Ascomycota</taxon>
        <taxon>Pezizomycotina</taxon>
        <taxon>Sordariomycetes</taxon>
        <taxon>Hypocreomycetidae</taxon>
        <taxon>Hypocreales</taxon>
        <taxon>Nectriaceae</taxon>
        <taxon>Fusarium</taxon>
    </lineage>
</organism>
<accession>A0AAE8SPN6</accession>
<keyword evidence="3" id="KW-1185">Reference proteome</keyword>
<reference evidence="2" key="1">
    <citation type="submission" date="2018-03" db="EMBL/GenBank/DDBJ databases">
        <authorList>
            <person name="Guldener U."/>
        </authorList>
    </citation>
    <scope>NUCLEOTIDE SEQUENCE</scope>
</reference>
<feature type="region of interest" description="Disordered" evidence="1">
    <location>
        <begin position="1"/>
        <end position="34"/>
    </location>
</feature>
<gene>
    <name evidence="2" type="ORF">FTOL_12780</name>
</gene>
<name>A0AAE8SPN6_9HYPO</name>
<evidence type="ECO:0000313" key="3">
    <source>
        <dbReference type="Proteomes" id="UP001187734"/>
    </source>
</evidence>
<feature type="compositionally biased region" description="Polar residues" evidence="1">
    <location>
        <begin position="1"/>
        <end position="25"/>
    </location>
</feature>
<dbReference type="Proteomes" id="UP001187734">
    <property type="component" value="Unassembled WGS sequence"/>
</dbReference>
<evidence type="ECO:0000313" key="2">
    <source>
        <dbReference type="EMBL" id="SPJ88885.1"/>
    </source>
</evidence>
<feature type="region of interest" description="Disordered" evidence="1">
    <location>
        <begin position="51"/>
        <end position="70"/>
    </location>
</feature>
<dbReference type="EMBL" id="ONZP01000648">
    <property type="protein sequence ID" value="SPJ88885.1"/>
    <property type="molecule type" value="Genomic_DNA"/>
</dbReference>
<comment type="caution">
    <text evidence="2">The sequence shown here is derived from an EMBL/GenBank/DDBJ whole genome shotgun (WGS) entry which is preliminary data.</text>
</comment>
<evidence type="ECO:0000256" key="1">
    <source>
        <dbReference type="SAM" id="MobiDB-lite"/>
    </source>
</evidence>
<dbReference type="AlphaFoldDB" id="A0AAE8SPN6"/>
<proteinExistence type="predicted"/>